<sequence>MNGAAIAGGKLRRRDRFLKAFASRSRQLSPSPSISNTTNASSSIVQSSGTLSVLISTAASRQSAASPPAQPPSIHSISSGPQPGTPRQSSRHHILNGALQRLSDHDRATLQPFILSTTSDVNEAVERSLVAAKQKQRDCDAKRWTFTCAGRTVPLKEEADKVVRWLDRFKAVGDVAVNADPIHAGLPWAGVRFLLEAAVSEANQMASLLVGCETAFYMINRLKAYMDFLDQLPTSLVRTNFEAALTELYAHILAFLARAIKIYQQSTFQRALTSFWRDSDVQDFEQDCEKLGIRLEIEASNCDRTLSGQDRTVLGQLHHELQKVLQELKQSHQLQASLKQLEKKIDLDKLKFVQGATFDAYGQVHTACHPATRVDLLREIHAWAQRLDSRSIFWLQGMAGTGKSTISWTIANWLAHQGSSGVVDLGASFFFKRGEGDRGSAAFLFPTIVHQLARKIPGLDVLVAPSRRVQPGHLQQGVG</sequence>
<organism evidence="1 2">
    <name type="scientific">Neophaeococcomyces mojaviensis</name>
    <dbReference type="NCBI Taxonomy" id="3383035"/>
    <lineage>
        <taxon>Eukaryota</taxon>
        <taxon>Fungi</taxon>
        <taxon>Dikarya</taxon>
        <taxon>Ascomycota</taxon>
        <taxon>Pezizomycotina</taxon>
        <taxon>Eurotiomycetes</taxon>
        <taxon>Chaetothyriomycetidae</taxon>
        <taxon>Chaetothyriales</taxon>
        <taxon>Chaetothyriales incertae sedis</taxon>
        <taxon>Neophaeococcomyces</taxon>
    </lineage>
</organism>
<dbReference type="Proteomes" id="UP001172386">
    <property type="component" value="Unassembled WGS sequence"/>
</dbReference>
<comment type="caution">
    <text evidence="1">The sequence shown here is derived from an EMBL/GenBank/DDBJ whole genome shotgun (WGS) entry which is preliminary data.</text>
</comment>
<evidence type="ECO:0000313" key="2">
    <source>
        <dbReference type="Proteomes" id="UP001172386"/>
    </source>
</evidence>
<dbReference type="EMBL" id="JAPDRQ010000042">
    <property type="protein sequence ID" value="KAJ9659254.1"/>
    <property type="molecule type" value="Genomic_DNA"/>
</dbReference>
<name>A0ACC3ABY0_9EURO</name>
<evidence type="ECO:0000313" key="1">
    <source>
        <dbReference type="EMBL" id="KAJ9659254.1"/>
    </source>
</evidence>
<proteinExistence type="predicted"/>
<gene>
    <name evidence="1" type="ORF">H2198_003258</name>
</gene>
<reference evidence="1" key="1">
    <citation type="submission" date="2022-10" db="EMBL/GenBank/DDBJ databases">
        <title>Culturing micro-colonial fungi from biological soil crusts in the Mojave desert and describing Neophaeococcomyces mojavensis, and introducing the new genera and species Taxawa tesnikishii.</title>
        <authorList>
            <person name="Kurbessoian T."/>
            <person name="Stajich J.E."/>
        </authorList>
    </citation>
    <scope>NUCLEOTIDE SEQUENCE</scope>
    <source>
        <strain evidence="1">JES_112</strain>
    </source>
</reference>
<keyword evidence="2" id="KW-1185">Reference proteome</keyword>
<protein>
    <submittedName>
        <fullName evidence="1">Uncharacterized protein</fullName>
    </submittedName>
</protein>
<accession>A0ACC3ABY0</accession>